<evidence type="ECO:0000313" key="4">
    <source>
        <dbReference type="EMBL" id="TWU41988.1"/>
    </source>
</evidence>
<comment type="caution">
    <text evidence="4">The sequence shown here is derived from an EMBL/GenBank/DDBJ whole genome shotgun (WGS) entry which is preliminary data.</text>
</comment>
<accession>A0A5C6DZD0</accession>
<protein>
    <submittedName>
        <fullName evidence="4">Hydroxypyruvate isomerase</fullName>
        <ecNumber evidence="4">5.3.1.22</ecNumber>
    </submittedName>
</protein>
<keyword evidence="4" id="KW-0670">Pyruvate</keyword>
<dbReference type="AlphaFoldDB" id="A0A5C6DZD0"/>
<dbReference type="Proteomes" id="UP000319143">
    <property type="component" value="Unassembled WGS sequence"/>
</dbReference>
<dbReference type="PANTHER" id="PTHR43489:SF3">
    <property type="entry name" value="XYLOSE ISOMERASE DOMAIN PROTEIN TIM BARREL"/>
    <property type="match status" value="1"/>
</dbReference>
<dbReference type="Gene3D" id="3.20.20.150">
    <property type="entry name" value="Divalent-metal-dependent TIM barrel enzymes"/>
    <property type="match status" value="1"/>
</dbReference>
<keyword evidence="1 4" id="KW-0413">Isomerase</keyword>
<evidence type="ECO:0000256" key="2">
    <source>
        <dbReference type="SAM" id="SignalP"/>
    </source>
</evidence>
<dbReference type="SUPFAM" id="SSF51658">
    <property type="entry name" value="Xylose isomerase-like"/>
    <property type="match status" value="1"/>
</dbReference>
<feature type="signal peptide" evidence="2">
    <location>
        <begin position="1"/>
        <end position="27"/>
    </location>
</feature>
<dbReference type="RefSeq" id="WP_231615317.1">
    <property type="nucleotide sequence ID" value="NZ_SJPV01000001.1"/>
</dbReference>
<dbReference type="EC" id="5.3.1.22" evidence="4"/>
<dbReference type="InterPro" id="IPR013022">
    <property type="entry name" value="Xyl_isomerase-like_TIM-brl"/>
</dbReference>
<dbReference type="InterPro" id="IPR050417">
    <property type="entry name" value="Sugar_Epim/Isomerase"/>
</dbReference>
<name>A0A5C6DZD0_9BACT</name>
<evidence type="ECO:0000256" key="1">
    <source>
        <dbReference type="ARBA" id="ARBA00023235"/>
    </source>
</evidence>
<gene>
    <name evidence="4" type="primary">hyi_1</name>
    <name evidence="4" type="ORF">Poly41_02840</name>
</gene>
<dbReference type="Pfam" id="PF01261">
    <property type="entry name" value="AP_endonuc_2"/>
    <property type="match status" value="1"/>
</dbReference>
<organism evidence="4 5">
    <name type="scientific">Novipirellula artificiosorum</name>
    <dbReference type="NCBI Taxonomy" id="2528016"/>
    <lineage>
        <taxon>Bacteria</taxon>
        <taxon>Pseudomonadati</taxon>
        <taxon>Planctomycetota</taxon>
        <taxon>Planctomycetia</taxon>
        <taxon>Pirellulales</taxon>
        <taxon>Pirellulaceae</taxon>
        <taxon>Novipirellula</taxon>
    </lineage>
</organism>
<keyword evidence="2" id="KW-0732">Signal</keyword>
<keyword evidence="5" id="KW-1185">Reference proteome</keyword>
<dbReference type="GO" id="GO:0008903">
    <property type="term" value="F:hydroxypyruvate isomerase activity"/>
    <property type="evidence" value="ECO:0007669"/>
    <property type="project" value="UniProtKB-EC"/>
</dbReference>
<evidence type="ECO:0000313" key="5">
    <source>
        <dbReference type="Proteomes" id="UP000319143"/>
    </source>
</evidence>
<proteinExistence type="predicted"/>
<feature type="chain" id="PRO_5022810196" evidence="2">
    <location>
        <begin position="28"/>
        <end position="302"/>
    </location>
</feature>
<dbReference type="InterPro" id="IPR036237">
    <property type="entry name" value="Xyl_isomerase-like_sf"/>
</dbReference>
<sequence length="302" mass="32713" precursor="true">MKRRDFLTAPALLAGSALALHASTSTAEEAASASDGSSGQPSNSATRVHQSVMGWCFEPMDAVTLAQHGRRMGLEAIEGIGADHYDAVTKLGLKISLTASHGFATGPVDPSNHPEVQQKLRAGIDLAAKYGAPNVITFTGMAKKGINDAAARRNCLECWKGVLSYAEDKGVGIVLEHLNTRDDSHPMKGHPGYWGDDLHQCAELVTAMDSPKFKLLFDIYHVQIMNGDLIRNIRDYHPIVGHYHTAGNPGRGELNEHQEINYPAVIRAIVDTGYQGYIAQEFLPTSDNPMKSLEQAVQLCNV</sequence>
<reference evidence="4 5" key="1">
    <citation type="submission" date="2019-02" db="EMBL/GenBank/DDBJ databases">
        <title>Deep-cultivation of Planctomycetes and their phenomic and genomic characterization uncovers novel biology.</title>
        <authorList>
            <person name="Wiegand S."/>
            <person name="Jogler M."/>
            <person name="Boedeker C."/>
            <person name="Pinto D."/>
            <person name="Vollmers J."/>
            <person name="Rivas-Marin E."/>
            <person name="Kohn T."/>
            <person name="Peeters S.H."/>
            <person name="Heuer A."/>
            <person name="Rast P."/>
            <person name="Oberbeckmann S."/>
            <person name="Bunk B."/>
            <person name="Jeske O."/>
            <person name="Meyerdierks A."/>
            <person name="Storesund J.E."/>
            <person name="Kallscheuer N."/>
            <person name="Luecker S."/>
            <person name="Lage O.M."/>
            <person name="Pohl T."/>
            <person name="Merkel B.J."/>
            <person name="Hornburger P."/>
            <person name="Mueller R.-W."/>
            <person name="Bruemmer F."/>
            <person name="Labrenz M."/>
            <person name="Spormann A.M."/>
            <person name="Op Den Camp H."/>
            <person name="Overmann J."/>
            <person name="Amann R."/>
            <person name="Jetten M.S.M."/>
            <person name="Mascher T."/>
            <person name="Medema M.H."/>
            <person name="Devos D.P."/>
            <person name="Kaster A.-K."/>
            <person name="Ovreas L."/>
            <person name="Rohde M."/>
            <person name="Galperin M.Y."/>
            <person name="Jogler C."/>
        </authorList>
    </citation>
    <scope>NUCLEOTIDE SEQUENCE [LARGE SCALE GENOMIC DNA]</scope>
    <source>
        <strain evidence="4 5">Poly41</strain>
    </source>
</reference>
<dbReference type="EMBL" id="SJPV01000001">
    <property type="protein sequence ID" value="TWU41988.1"/>
    <property type="molecule type" value="Genomic_DNA"/>
</dbReference>
<dbReference type="PANTHER" id="PTHR43489">
    <property type="entry name" value="ISOMERASE"/>
    <property type="match status" value="1"/>
</dbReference>
<evidence type="ECO:0000259" key="3">
    <source>
        <dbReference type="Pfam" id="PF01261"/>
    </source>
</evidence>
<feature type="domain" description="Xylose isomerase-like TIM barrel" evidence="3">
    <location>
        <begin position="87"/>
        <end position="283"/>
    </location>
</feature>